<accession>A0ABW5JKA3</accession>
<gene>
    <name evidence="2" type="ORF">ACFSVN_06960</name>
</gene>
<keyword evidence="3" id="KW-1185">Reference proteome</keyword>
<keyword evidence="1" id="KW-0812">Transmembrane</keyword>
<keyword evidence="1" id="KW-1133">Transmembrane helix</keyword>
<dbReference type="Proteomes" id="UP001597460">
    <property type="component" value="Unassembled WGS sequence"/>
</dbReference>
<organism evidence="2 3">
    <name type="scientific">Gracilimonas halophila</name>
    <dbReference type="NCBI Taxonomy" id="1834464"/>
    <lineage>
        <taxon>Bacteria</taxon>
        <taxon>Pseudomonadati</taxon>
        <taxon>Balneolota</taxon>
        <taxon>Balneolia</taxon>
        <taxon>Balneolales</taxon>
        <taxon>Balneolaceae</taxon>
        <taxon>Gracilimonas</taxon>
    </lineage>
</organism>
<dbReference type="RefSeq" id="WP_390300397.1">
    <property type="nucleotide sequence ID" value="NZ_JBHULI010000024.1"/>
</dbReference>
<reference evidence="3" key="1">
    <citation type="journal article" date="2019" name="Int. J. Syst. Evol. Microbiol.">
        <title>The Global Catalogue of Microorganisms (GCM) 10K type strain sequencing project: providing services to taxonomists for standard genome sequencing and annotation.</title>
        <authorList>
            <consortium name="The Broad Institute Genomics Platform"/>
            <consortium name="The Broad Institute Genome Sequencing Center for Infectious Disease"/>
            <person name="Wu L."/>
            <person name="Ma J."/>
        </authorList>
    </citation>
    <scope>NUCLEOTIDE SEQUENCE [LARGE SCALE GENOMIC DNA]</scope>
    <source>
        <strain evidence="3">KCTC 52042</strain>
    </source>
</reference>
<comment type="caution">
    <text evidence="2">The sequence shown here is derived from an EMBL/GenBank/DDBJ whole genome shotgun (WGS) entry which is preliminary data.</text>
</comment>
<protein>
    <submittedName>
        <fullName evidence="2">Uncharacterized protein</fullName>
    </submittedName>
</protein>
<evidence type="ECO:0000256" key="1">
    <source>
        <dbReference type="SAM" id="Phobius"/>
    </source>
</evidence>
<sequence>MKQTLAVISGFFGLLFFEGFARLIITFYHRMDFQFYGISHLPSDIWVVVILLSVITSTWLVTMLVLTVINDHIFFYSVLFGMIIFAWRGIEISNSYHTEPTWYFITVLILHIIGIFIAYQSFTRQHEFKTLS</sequence>
<feature type="transmembrane region" description="Helical" evidence="1">
    <location>
        <begin position="102"/>
        <end position="122"/>
    </location>
</feature>
<evidence type="ECO:0000313" key="3">
    <source>
        <dbReference type="Proteomes" id="UP001597460"/>
    </source>
</evidence>
<dbReference type="EMBL" id="JBHULI010000024">
    <property type="protein sequence ID" value="MFD2532180.1"/>
    <property type="molecule type" value="Genomic_DNA"/>
</dbReference>
<feature type="transmembrane region" description="Helical" evidence="1">
    <location>
        <begin position="45"/>
        <end position="66"/>
    </location>
</feature>
<evidence type="ECO:0000313" key="2">
    <source>
        <dbReference type="EMBL" id="MFD2532180.1"/>
    </source>
</evidence>
<name>A0ABW5JKA3_9BACT</name>
<feature type="transmembrane region" description="Helical" evidence="1">
    <location>
        <begin position="73"/>
        <end position="90"/>
    </location>
</feature>
<keyword evidence="1" id="KW-0472">Membrane</keyword>
<proteinExistence type="predicted"/>